<name>A0ACD3AKC4_9AGAR</name>
<organism evidence="1 2">
    <name type="scientific">Pluteus cervinus</name>
    <dbReference type="NCBI Taxonomy" id="181527"/>
    <lineage>
        <taxon>Eukaryota</taxon>
        <taxon>Fungi</taxon>
        <taxon>Dikarya</taxon>
        <taxon>Basidiomycota</taxon>
        <taxon>Agaricomycotina</taxon>
        <taxon>Agaricomycetes</taxon>
        <taxon>Agaricomycetidae</taxon>
        <taxon>Agaricales</taxon>
        <taxon>Pluteineae</taxon>
        <taxon>Pluteaceae</taxon>
        <taxon>Pluteus</taxon>
    </lineage>
</organism>
<dbReference type="Proteomes" id="UP000308600">
    <property type="component" value="Unassembled WGS sequence"/>
</dbReference>
<proteinExistence type="predicted"/>
<sequence>MTSDNDDNLSVLSLSSDSSVTFGSPELGQTENTTGGQLPDDNFPAPISVPLDRHSDIPLELRHHRFFIPEEFVTLKVDSVYFNIPAFVLRTYSKKFSNSLDGEANIEKELPSLLKDITALDLERFLAVIFPKNCRRWEFTTVDEWTSILKVARQWEAQSVYELALEQIEPNATAVDLVVLGAQYNIPEWLKMGRLGLCRRDEPLTFDEAARMGMEEAIKISAARHHIRPSEVRPDVKDSTILPLLEDKPVNEKLLDSAASGLMPSPSAGGGQLETLRPHKAASSLGGPESRNLSLEKGAELILTHEPQTNENTTRLPSIASEGTTPPDTHSPGPEVSPAPSNTREDSLGRSSPPGDSVTTQSPPTITSNVQSGGITRQSRISRALELRKLLHDLDSEMGKLDVEVVQMMLSVDKKKIEIMNDQANLNEELTILFEGS</sequence>
<keyword evidence="2" id="KW-1185">Reference proteome</keyword>
<evidence type="ECO:0000313" key="2">
    <source>
        <dbReference type="Proteomes" id="UP000308600"/>
    </source>
</evidence>
<evidence type="ECO:0000313" key="1">
    <source>
        <dbReference type="EMBL" id="TFK65317.1"/>
    </source>
</evidence>
<reference evidence="1 2" key="1">
    <citation type="journal article" date="2019" name="Nat. Ecol. Evol.">
        <title>Megaphylogeny resolves global patterns of mushroom evolution.</title>
        <authorList>
            <person name="Varga T."/>
            <person name="Krizsan K."/>
            <person name="Foldi C."/>
            <person name="Dima B."/>
            <person name="Sanchez-Garcia M."/>
            <person name="Sanchez-Ramirez S."/>
            <person name="Szollosi G.J."/>
            <person name="Szarkandi J.G."/>
            <person name="Papp V."/>
            <person name="Albert L."/>
            <person name="Andreopoulos W."/>
            <person name="Angelini C."/>
            <person name="Antonin V."/>
            <person name="Barry K.W."/>
            <person name="Bougher N.L."/>
            <person name="Buchanan P."/>
            <person name="Buyck B."/>
            <person name="Bense V."/>
            <person name="Catcheside P."/>
            <person name="Chovatia M."/>
            <person name="Cooper J."/>
            <person name="Damon W."/>
            <person name="Desjardin D."/>
            <person name="Finy P."/>
            <person name="Geml J."/>
            <person name="Haridas S."/>
            <person name="Hughes K."/>
            <person name="Justo A."/>
            <person name="Karasinski D."/>
            <person name="Kautmanova I."/>
            <person name="Kiss B."/>
            <person name="Kocsube S."/>
            <person name="Kotiranta H."/>
            <person name="LaButti K.M."/>
            <person name="Lechner B.E."/>
            <person name="Liimatainen K."/>
            <person name="Lipzen A."/>
            <person name="Lukacs Z."/>
            <person name="Mihaltcheva S."/>
            <person name="Morgado L.N."/>
            <person name="Niskanen T."/>
            <person name="Noordeloos M.E."/>
            <person name="Ohm R.A."/>
            <person name="Ortiz-Santana B."/>
            <person name="Ovrebo C."/>
            <person name="Racz N."/>
            <person name="Riley R."/>
            <person name="Savchenko A."/>
            <person name="Shiryaev A."/>
            <person name="Soop K."/>
            <person name="Spirin V."/>
            <person name="Szebenyi C."/>
            <person name="Tomsovsky M."/>
            <person name="Tulloss R.E."/>
            <person name="Uehling J."/>
            <person name="Grigoriev I.V."/>
            <person name="Vagvolgyi C."/>
            <person name="Papp T."/>
            <person name="Martin F.M."/>
            <person name="Miettinen O."/>
            <person name="Hibbett D.S."/>
            <person name="Nagy L.G."/>
        </authorList>
    </citation>
    <scope>NUCLEOTIDE SEQUENCE [LARGE SCALE GENOMIC DNA]</scope>
    <source>
        <strain evidence="1 2">NL-1719</strain>
    </source>
</reference>
<accession>A0ACD3AKC4</accession>
<dbReference type="EMBL" id="ML208441">
    <property type="protein sequence ID" value="TFK65317.1"/>
    <property type="molecule type" value="Genomic_DNA"/>
</dbReference>
<protein>
    <submittedName>
        <fullName evidence="1">Uncharacterized protein</fullName>
    </submittedName>
</protein>
<gene>
    <name evidence="1" type="ORF">BDN72DRAFT_205505</name>
</gene>